<keyword evidence="2" id="KW-1133">Transmembrane helix</keyword>
<feature type="transmembrane region" description="Helical" evidence="2">
    <location>
        <begin position="240"/>
        <end position="260"/>
    </location>
</feature>
<evidence type="ECO:0000256" key="2">
    <source>
        <dbReference type="SAM" id="Phobius"/>
    </source>
</evidence>
<feature type="compositionally biased region" description="Low complexity" evidence="1">
    <location>
        <begin position="422"/>
        <end position="439"/>
    </location>
</feature>
<feature type="signal peptide" evidence="3">
    <location>
        <begin position="1"/>
        <end position="24"/>
    </location>
</feature>
<organism evidence="4 5">
    <name type="scientific">Cucurbita argyrosperma subsp. sororia</name>
    <dbReference type="NCBI Taxonomy" id="37648"/>
    <lineage>
        <taxon>Eukaryota</taxon>
        <taxon>Viridiplantae</taxon>
        <taxon>Streptophyta</taxon>
        <taxon>Embryophyta</taxon>
        <taxon>Tracheophyta</taxon>
        <taxon>Spermatophyta</taxon>
        <taxon>Magnoliopsida</taxon>
        <taxon>eudicotyledons</taxon>
        <taxon>Gunneridae</taxon>
        <taxon>Pentapetalae</taxon>
        <taxon>rosids</taxon>
        <taxon>fabids</taxon>
        <taxon>Cucurbitales</taxon>
        <taxon>Cucurbitaceae</taxon>
        <taxon>Cucurbiteae</taxon>
        <taxon>Cucurbita</taxon>
    </lineage>
</organism>
<feature type="non-terminal residue" evidence="4">
    <location>
        <position position="1"/>
    </location>
</feature>
<reference evidence="4 5" key="1">
    <citation type="journal article" date="2021" name="Hortic Res">
        <title>The domestication of Cucurbita argyrosperma as revealed by the genome of its wild relative.</title>
        <authorList>
            <person name="Barrera-Redondo J."/>
            <person name="Sanchez-de la Vega G."/>
            <person name="Aguirre-Liguori J.A."/>
            <person name="Castellanos-Morales G."/>
            <person name="Gutierrez-Guerrero Y.T."/>
            <person name="Aguirre-Dugua X."/>
            <person name="Aguirre-Planter E."/>
            <person name="Tenaillon M.I."/>
            <person name="Lira-Saade R."/>
            <person name="Eguiarte L.E."/>
        </authorList>
    </citation>
    <scope>NUCLEOTIDE SEQUENCE [LARGE SCALE GENOMIC DNA]</scope>
    <source>
        <strain evidence="4">JBR-2021</strain>
    </source>
</reference>
<feature type="compositionally biased region" description="Basic residues" evidence="1">
    <location>
        <begin position="440"/>
        <end position="460"/>
    </location>
</feature>
<keyword evidence="2" id="KW-0812">Transmembrane</keyword>
<keyword evidence="3" id="KW-0732">Signal</keyword>
<sequence>MARIWVGFALVFVLLFGGVSSASAMPPAKIVRGVLSNVVSSLVKRLWSMKSSAKTAVSSRSMMKFESGYTVETVFDGSKLGIDPYSVEVSPSGELLILDAENSNIYKISMPLSRFSRPKLVSGSAEGYSGHVDGHPREARMNHPKGFTLDARGNVYIADTMNMAIRKISDTGVTTIAGGRWNQGNGHIDGPSEDAKFSNDFDVVYVGSSCSLLVIDRGNSAIREIELNYDDCNTQYADSLNLGVVLLVAAGLFGYLLALLQRRVQAMFSSPQKDQDMRSHQMMKATPVAPYQRPPLKSVRPSLIPNEDEPEKLEEGFFGSLGRLFVNSGSSVADIFGGLLSGFRRKPLNNQIHQQFQPVNRHPNAWPLQESFMIPDEDEPPSIEAKTPTIKKTYPFMTQDLDRSHQFKPNRSYFNGWDSEFHQQQQQQQQMQHNHQQQHLQHHHQQQQHIQQQHHHHHQQQQHNYNRQYSAGPTTYYEKSCETSEIVFGAVQEQDGRREAMVIKAVDYGDPRYNHHNIRARYNYTGNPNSY</sequence>
<feature type="region of interest" description="Disordered" evidence="1">
    <location>
        <begin position="402"/>
        <end position="464"/>
    </location>
</feature>
<accession>A0AAV6MCR7</accession>
<dbReference type="EMBL" id="JAGKQH010000015">
    <property type="protein sequence ID" value="KAG6578639.1"/>
    <property type="molecule type" value="Genomic_DNA"/>
</dbReference>
<evidence type="ECO:0000313" key="5">
    <source>
        <dbReference type="Proteomes" id="UP000685013"/>
    </source>
</evidence>
<feature type="chain" id="PRO_5043641589" description="NHL domain-containing protein" evidence="3">
    <location>
        <begin position="25"/>
        <end position="531"/>
    </location>
</feature>
<dbReference type="AlphaFoldDB" id="A0AAV6MCR7"/>
<dbReference type="Proteomes" id="UP000685013">
    <property type="component" value="Chromosome 15"/>
</dbReference>
<evidence type="ECO:0008006" key="6">
    <source>
        <dbReference type="Google" id="ProtNLM"/>
    </source>
</evidence>
<evidence type="ECO:0000313" key="4">
    <source>
        <dbReference type="EMBL" id="KAG6578639.1"/>
    </source>
</evidence>
<keyword evidence="5" id="KW-1185">Reference proteome</keyword>
<evidence type="ECO:0000256" key="3">
    <source>
        <dbReference type="SAM" id="SignalP"/>
    </source>
</evidence>
<name>A0AAV6MCR7_9ROSI</name>
<keyword evidence="2" id="KW-0472">Membrane</keyword>
<dbReference type="PANTHER" id="PTHR13833">
    <property type="match status" value="1"/>
</dbReference>
<proteinExistence type="predicted"/>
<evidence type="ECO:0000256" key="1">
    <source>
        <dbReference type="SAM" id="MobiDB-lite"/>
    </source>
</evidence>
<comment type="caution">
    <text evidence="4">The sequence shown here is derived from an EMBL/GenBank/DDBJ whole genome shotgun (WGS) entry which is preliminary data.</text>
</comment>
<gene>
    <name evidence="4" type="ORF">SDJN03_23087</name>
</gene>
<protein>
    <recommendedName>
        <fullName evidence="6">NHL domain-containing protein</fullName>
    </recommendedName>
</protein>
<dbReference type="PANTHER" id="PTHR13833:SF78">
    <property type="entry name" value="POTASSIUM TRANSPORTER"/>
    <property type="match status" value="1"/>
</dbReference>